<organism evidence="1 2">
    <name type="scientific">Nicotiana tabacum</name>
    <name type="common">Common tobacco</name>
    <dbReference type="NCBI Taxonomy" id="4097"/>
    <lineage>
        <taxon>Eukaryota</taxon>
        <taxon>Viridiplantae</taxon>
        <taxon>Streptophyta</taxon>
        <taxon>Embryophyta</taxon>
        <taxon>Tracheophyta</taxon>
        <taxon>Spermatophyta</taxon>
        <taxon>Magnoliopsida</taxon>
        <taxon>eudicotyledons</taxon>
        <taxon>Gunneridae</taxon>
        <taxon>Pentapetalae</taxon>
        <taxon>asterids</taxon>
        <taxon>lamiids</taxon>
        <taxon>Solanales</taxon>
        <taxon>Solanaceae</taxon>
        <taxon>Nicotianoideae</taxon>
        <taxon>Nicotianeae</taxon>
        <taxon>Nicotiana</taxon>
    </lineage>
</organism>
<dbReference type="RefSeq" id="XP_075092113.1">
    <property type="nucleotide sequence ID" value="XM_075236012.1"/>
</dbReference>
<sequence length="170" mass="18954">MSAPCIIGTPTGGTLAFGTIPMIVHKMGNGYSCADVAESRKALIPVEVGEPTLQFYGTNEEANNEALLVKLELLDERKDLAHGSMVAQKKTLERYYNCRANLYYFKVGDLVLRKVTQNTQEINVGKLGPTWEGPYRILTITGKGSYELENQDGVKLLSNWNVTHLKMYYC</sequence>
<gene>
    <name evidence="2" type="primary">LOC142172406</name>
</gene>
<reference evidence="1" key="1">
    <citation type="journal article" date="2014" name="Nat. Commun.">
        <title>The tobacco genome sequence and its comparison with those of tomato and potato.</title>
        <authorList>
            <person name="Sierro N."/>
            <person name="Battey J.N."/>
            <person name="Ouadi S."/>
            <person name="Bakaher N."/>
            <person name="Bovet L."/>
            <person name="Willig A."/>
            <person name="Goepfert S."/>
            <person name="Peitsch M.C."/>
            <person name="Ivanov N.V."/>
        </authorList>
    </citation>
    <scope>NUCLEOTIDE SEQUENCE [LARGE SCALE GENOMIC DNA]</scope>
</reference>
<accession>A0AC58T4F8</accession>
<evidence type="ECO:0000313" key="2">
    <source>
        <dbReference type="RefSeq" id="XP_075092113.1"/>
    </source>
</evidence>
<reference evidence="2" key="2">
    <citation type="submission" date="2025-08" db="UniProtKB">
        <authorList>
            <consortium name="RefSeq"/>
        </authorList>
    </citation>
    <scope>IDENTIFICATION</scope>
    <source>
        <tissue evidence="2">Leaf</tissue>
    </source>
</reference>
<protein>
    <submittedName>
        <fullName evidence="2">Uncharacterized protein LOC142172406</fullName>
    </submittedName>
</protein>
<name>A0AC58T4F8_TOBAC</name>
<proteinExistence type="predicted"/>
<dbReference type="Proteomes" id="UP000790787">
    <property type="component" value="Chromosome 18"/>
</dbReference>
<evidence type="ECO:0000313" key="1">
    <source>
        <dbReference type="Proteomes" id="UP000790787"/>
    </source>
</evidence>
<keyword evidence="1" id="KW-1185">Reference proteome</keyword>